<dbReference type="EMBL" id="FN649752">
    <property type="protein sequence ID" value="CBN78195.1"/>
    <property type="molecule type" value="Genomic_DNA"/>
</dbReference>
<dbReference type="InParanoid" id="D8LCF9"/>
<organism evidence="1 2">
    <name type="scientific">Ectocarpus siliculosus</name>
    <name type="common">Brown alga</name>
    <name type="synonym">Conferva siliculosa</name>
    <dbReference type="NCBI Taxonomy" id="2880"/>
    <lineage>
        <taxon>Eukaryota</taxon>
        <taxon>Sar</taxon>
        <taxon>Stramenopiles</taxon>
        <taxon>Ochrophyta</taxon>
        <taxon>PX clade</taxon>
        <taxon>Phaeophyceae</taxon>
        <taxon>Ectocarpales</taxon>
        <taxon>Ectocarpaceae</taxon>
        <taxon>Ectocarpus</taxon>
    </lineage>
</organism>
<proteinExistence type="predicted"/>
<dbReference type="AlphaFoldDB" id="D8LCF9"/>
<dbReference type="Pfam" id="PF05725">
    <property type="entry name" value="FNIP"/>
    <property type="match status" value="1"/>
</dbReference>
<sequence length="57" mass="6290">MPDSLLRLVFGVNFNQPVDNVRLPASLQEVLFGSCVGSDGDRMMMWSAFNQRIGSSV</sequence>
<gene>
    <name evidence="1" type="ORF">Esi_0103_0042</name>
</gene>
<protein>
    <submittedName>
        <fullName evidence="1">Uncharacterized protein</fullName>
    </submittedName>
</protein>
<accession>D8LCF9</accession>
<dbReference type="Proteomes" id="UP000002630">
    <property type="component" value="Linkage Group LG27"/>
</dbReference>
<name>D8LCF9_ECTSI</name>
<dbReference type="EMBL" id="FN647715">
    <property type="protein sequence ID" value="CBN78195.1"/>
    <property type="molecule type" value="Genomic_DNA"/>
</dbReference>
<reference evidence="1 2" key="1">
    <citation type="journal article" date="2010" name="Nature">
        <title>The Ectocarpus genome and the independent evolution of multicellularity in brown algae.</title>
        <authorList>
            <person name="Cock J.M."/>
            <person name="Sterck L."/>
            <person name="Rouze P."/>
            <person name="Scornet D."/>
            <person name="Allen A.E."/>
            <person name="Amoutzias G."/>
            <person name="Anthouard V."/>
            <person name="Artiguenave F."/>
            <person name="Aury J.M."/>
            <person name="Badger J.H."/>
            <person name="Beszteri B."/>
            <person name="Billiau K."/>
            <person name="Bonnet E."/>
            <person name="Bothwell J.H."/>
            <person name="Bowler C."/>
            <person name="Boyen C."/>
            <person name="Brownlee C."/>
            <person name="Carrano C.J."/>
            <person name="Charrier B."/>
            <person name="Cho G.Y."/>
            <person name="Coelho S.M."/>
            <person name="Collen J."/>
            <person name="Corre E."/>
            <person name="Da Silva C."/>
            <person name="Delage L."/>
            <person name="Delaroque N."/>
            <person name="Dittami S.M."/>
            <person name="Doulbeau S."/>
            <person name="Elias M."/>
            <person name="Farnham G."/>
            <person name="Gachon C.M."/>
            <person name="Gschloessl B."/>
            <person name="Heesch S."/>
            <person name="Jabbari K."/>
            <person name="Jubin C."/>
            <person name="Kawai H."/>
            <person name="Kimura K."/>
            <person name="Kloareg B."/>
            <person name="Kupper F.C."/>
            <person name="Lang D."/>
            <person name="Le Bail A."/>
            <person name="Leblanc C."/>
            <person name="Lerouge P."/>
            <person name="Lohr M."/>
            <person name="Lopez P.J."/>
            <person name="Martens C."/>
            <person name="Maumus F."/>
            <person name="Michel G."/>
            <person name="Miranda-Saavedra D."/>
            <person name="Morales J."/>
            <person name="Moreau H."/>
            <person name="Motomura T."/>
            <person name="Nagasato C."/>
            <person name="Napoli C.A."/>
            <person name="Nelson D.R."/>
            <person name="Nyvall-Collen P."/>
            <person name="Peters A.F."/>
            <person name="Pommier C."/>
            <person name="Potin P."/>
            <person name="Poulain J."/>
            <person name="Quesneville H."/>
            <person name="Read B."/>
            <person name="Rensing S.A."/>
            <person name="Ritter A."/>
            <person name="Rousvoal S."/>
            <person name="Samanta M."/>
            <person name="Samson G."/>
            <person name="Schroeder D.C."/>
            <person name="Segurens B."/>
            <person name="Strittmatter M."/>
            <person name="Tonon T."/>
            <person name="Tregear J.W."/>
            <person name="Valentin K."/>
            <person name="von Dassow P."/>
            <person name="Yamagishi T."/>
            <person name="Van de Peer Y."/>
            <person name="Wincker P."/>
        </authorList>
    </citation>
    <scope>NUCLEOTIDE SEQUENCE [LARGE SCALE GENOMIC DNA]</scope>
    <source>
        <strain evidence="2">Ec32 / CCAP1310/4</strain>
    </source>
</reference>
<evidence type="ECO:0000313" key="2">
    <source>
        <dbReference type="Proteomes" id="UP000002630"/>
    </source>
</evidence>
<dbReference type="InterPro" id="IPR008615">
    <property type="entry name" value="FNIP"/>
</dbReference>
<evidence type="ECO:0000313" key="1">
    <source>
        <dbReference type="EMBL" id="CBN78195.1"/>
    </source>
</evidence>
<keyword evidence="2" id="KW-1185">Reference proteome</keyword>